<name>A0A3M0JEP8_HIRRU</name>
<dbReference type="Proteomes" id="UP000269221">
    <property type="component" value="Unassembled WGS sequence"/>
</dbReference>
<comment type="caution">
    <text evidence="1">The sequence shown here is derived from an EMBL/GenBank/DDBJ whole genome shotgun (WGS) entry which is preliminary data.</text>
</comment>
<accession>A0A3M0JEP8</accession>
<reference evidence="1 2" key="1">
    <citation type="submission" date="2018-07" db="EMBL/GenBank/DDBJ databases">
        <title>A high quality draft genome assembly of the barn swallow (H. rustica rustica).</title>
        <authorList>
            <person name="Formenti G."/>
            <person name="Chiara M."/>
            <person name="Poveda L."/>
            <person name="Francoijs K.-J."/>
            <person name="Bonisoli-Alquati A."/>
            <person name="Canova L."/>
            <person name="Gianfranceschi L."/>
            <person name="Horner D.S."/>
            <person name="Saino N."/>
        </authorList>
    </citation>
    <scope>NUCLEOTIDE SEQUENCE [LARGE SCALE GENOMIC DNA]</scope>
    <source>
        <strain evidence="1">Chelidonia</strain>
        <tissue evidence="1">Blood</tissue>
    </source>
</reference>
<gene>
    <name evidence="1" type="ORF">DUI87_30318</name>
</gene>
<protein>
    <submittedName>
        <fullName evidence="1">Uncharacterized protein</fullName>
    </submittedName>
</protein>
<evidence type="ECO:0000313" key="2">
    <source>
        <dbReference type="Proteomes" id="UP000269221"/>
    </source>
</evidence>
<dbReference type="EMBL" id="QRBI01000210">
    <property type="protein sequence ID" value="RMB93196.1"/>
    <property type="molecule type" value="Genomic_DNA"/>
</dbReference>
<proteinExistence type="predicted"/>
<dbReference type="AlphaFoldDB" id="A0A3M0JEP8"/>
<organism evidence="1 2">
    <name type="scientific">Hirundo rustica rustica</name>
    <dbReference type="NCBI Taxonomy" id="333673"/>
    <lineage>
        <taxon>Eukaryota</taxon>
        <taxon>Metazoa</taxon>
        <taxon>Chordata</taxon>
        <taxon>Craniata</taxon>
        <taxon>Vertebrata</taxon>
        <taxon>Euteleostomi</taxon>
        <taxon>Archelosauria</taxon>
        <taxon>Archosauria</taxon>
        <taxon>Dinosauria</taxon>
        <taxon>Saurischia</taxon>
        <taxon>Theropoda</taxon>
        <taxon>Coelurosauria</taxon>
        <taxon>Aves</taxon>
        <taxon>Neognathae</taxon>
        <taxon>Neoaves</taxon>
        <taxon>Telluraves</taxon>
        <taxon>Australaves</taxon>
        <taxon>Passeriformes</taxon>
        <taxon>Sylvioidea</taxon>
        <taxon>Hirundinidae</taxon>
        <taxon>Hirundo</taxon>
    </lineage>
</organism>
<sequence length="128" mass="14463">MPEGGRDPKGSLCWSPSERGAHCSEELQLVGRLTWEYSMEDGLLREGPRLQQEKEEEEEVSTKLFCLAGEVKFGILDQVGGKNKRGENPVYILNCDRMTEEMCAHKPIAESRPSEHLVDLQNPDSLNF</sequence>
<evidence type="ECO:0000313" key="1">
    <source>
        <dbReference type="EMBL" id="RMB93196.1"/>
    </source>
</evidence>
<keyword evidence="2" id="KW-1185">Reference proteome</keyword>